<comment type="similarity">
    <text evidence="2">Belongs to the chromate ion transporter (CHR) (TC 2.A.51) family.</text>
</comment>
<feature type="transmembrane region" description="Helical" evidence="7">
    <location>
        <begin position="87"/>
        <end position="110"/>
    </location>
</feature>
<dbReference type="Pfam" id="PF02417">
    <property type="entry name" value="Chromate_transp"/>
    <property type="match status" value="1"/>
</dbReference>
<dbReference type="AlphaFoldDB" id="A0A9Q8YGD0"/>
<dbReference type="EMBL" id="CP098810">
    <property type="protein sequence ID" value="USJ28408.1"/>
    <property type="molecule type" value="Genomic_DNA"/>
</dbReference>
<keyword evidence="5 7" id="KW-1133">Transmembrane helix</keyword>
<sequence length="186" mass="19891">MDSQLKTSTKTVKLSQLFAVFFKIGVLSFGGGLSGWIYRDVVTRRRWMTAQAFLAGMTLAQVLPGANVANIAIYIGDRIRGPLGALVAVTAVLVGPFFVILALAEAFLWLKQFDGFDDFLDGVAAAAIGLLLVVGMDAGRIASKQVRSAVVFLLVFTLIGVLNAPLIITVAVVGVLSVCWCLRTER</sequence>
<dbReference type="InterPro" id="IPR052518">
    <property type="entry name" value="CHR_Transporter"/>
</dbReference>
<feature type="transmembrane region" description="Helical" evidence="7">
    <location>
        <begin position="122"/>
        <end position="143"/>
    </location>
</feature>
<dbReference type="Proteomes" id="UP001055460">
    <property type="component" value="Plasmid pC"/>
</dbReference>
<geneLocation type="plasmid" evidence="8 9">
    <name>pC</name>
</geneLocation>
<dbReference type="GO" id="GO:0005886">
    <property type="term" value="C:plasma membrane"/>
    <property type="evidence" value="ECO:0007669"/>
    <property type="project" value="UniProtKB-SubCell"/>
</dbReference>
<dbReference type="PANTHER" id="PTHR43663">
    <property type="entry name" value="CHROMATE TRANSPORT PROTEIN-RELATED"/>
    <property type="match status" value="1"/>
</dbReference>
<name>A0A9Q8YGD0_ENSAD</name>
<dbReference type="RefSeq" id="WP_252161477.1">
    <property type="nucleotide sequence ID" value="NZ_CP098810.1"/>
</dbReference>
<evidence type="ECO:0000256" key="7">
    <source>
        <dbReference type="SAM" id="Phobius"/>
    </source>
</evidence>
<evidence type="ECO:0000313" key="9">
    <source>
        <dbReference type="Proteomes" id="UP001055460"/>
    </source>
</evidence>
<evidence type="ECO:0000256" key="3">
    <source>
        <dbReference type="ARBA" id="ARBA00022475"/>
    </source>
</evidence>
<proteinExistence type="inferred from homology"/>
<organism evidence="8 9">
    <name type="scientific">Ensifer adhaerens</name>
    <name type="common">Sinorhizobium morelense</name>
    <dbReference type="NCBI Taxonomy" id="106592"/>
    <lineage>
        <taxon>Bacteria</taxon>
        <taxon>Pseudomonadati</taxon>
        <taxon>Pseudomonadota</taxon>
        <taxon>Alphaproteobacteria</taxon>
        <taxon>Hyphomicrobiales</taxon>
        <taxon>Rhizobiaceae</taxon>
        <taxon>Sinorhizobium/Ensifer group</taxon>
        <taxon>Ensifer</taxon>
    </lineage>
</organism>
<evidence type="ECO:0000256" key="2">
    <source>
        <dbReference type="ARBA" id="ARBA00005262"/>
    </source>
</evidence>
<evidence type="ECO:0000256" key="4">
    <source>
        <dbReference type="ARBA" id="ARBA00022692"/>
    </source>
</evidence>
<evidence type="ECO:0000313" key="8">
    <source>
        <dbReference type="EMBL" id="USJ28408.1"/>
    </source>
</evidence>
<evidence type="ECO:0000256" key="6">
    <source>
        <dbReference type="ARBA" id="ARBA00023136"/>
    </source>
</evidence>
<comment type="subcellular location">
    <subcellularLocation>
        <location evidence="1">Cell membrane</location>
        <topology evidence="1">Multi-pass membrane protein</topology>
    </subcellularLocation>
</comment>
<keyword evidence="8" id="KW-0614">Plasmid</keyword>
<dbReference type="InterPro" id="IPR003370">
    <property type="entry name" value="Chromate_transpt"/>
</dbReference>
<feature type="transmembrane region" description="Helical" evidence="7">
    <location>
        <begin position="50"/>
        <end position="75"/>
    </location>
</feature>
<keyword evidence="3" id="KW-1003">Cell membrane</keyword>
<protein>
    <submittedName>
        <fullName evidence="8">Chromate transporter</fullName>
    </submittedName>
</protein>
<keyword evidence="6 7" id="KW-0472">Membrane</keyword>
<evidence type="ECO:0000256" key="1">
    <source>
        <dbReference type="ARBA" id="ARBA00004651"/>
    </source>
</evidence>
<feature type="transmembrane region" description="Helical" evidence="7">
    <location>
        <begin position="20"/>
        <end position="38"/>
    </location>
</feature>
<dbReference type="PANTHER" id="PTHR43663:SF1">
    <property type="entry name" value="CHROMATE TRANSPORTER"/>
    <property type="match status" value="1"/>
</dbReference>
<dbReference type="GO" id="GO:0015109">
    <property type="term" value="F:chromate transmembrane transporter activity"/>
    <property type="evidence" value="ECO:0007669"/>
    <property type="project" value="InterPro"/>
</dbReference>
<gene>
    <name evidence="8" type="ORF">NE863_35300</name>
</gene>
<reference evidence="8" key="1">
    <citation type="submission" date="2022-06" db="EMBL/GenBank/DDBJ databases">
        <title>Physiological and biochemical characterization and genomic elucidation of a strain of the genus Ensifer adhaerens M8 that combines arsenic oxidation and chromium reduction.</title>
        <authorList>
            <person name="Li X."/>
            <person name="Yu c."/>
        </authorList>
    </citation>
    <scope>NUCLEOTIDE SEQUENCE</scope>
    <source>
        <strain evidence="8">M8</strain>
        <plasmid evidence="8">pC</plasmid>
    </source>
</reference>
<feature type="transmembrane region" description="Helical" evidence="7">
    <location>
        <begin position="149"/>
        <end position="182"/>
    </location>
</feature>
<evidence type="ECO:0000256" key="5">
    <source>
        <dbReference type="ARBA" id="ARBA00022989"/>
    </source>
</evidence>
<keyword evidence="4 7" id="KW-0812">Transmembrane</keyword>
<accession>A0A9Q8YGD0</accession>